<name>A0A0V1KH41_9BILA</name>
<keyword evidence="3" id="KW-1185">Reference proteome</keyword>
<gene>
    <name evidence="2" type="ORF">T02_207</name>
</gene>
<comment type="caution">
    <text evidence="2">The sequence shown here is derived from an EMBL/GenBank/DDBJ whole genome shotgun (WGS) entry which is preliminary data.</text>
</comment>
<sequence length="43" mass="4808">MEQGVTGKGKGEEGKEPWEANQIMGHRLALSSKSFPKVLMYKE</sequence>
<organism evidence="2 3">
    <name type="scientific">Trichinella nativa</name>
    <dbReference type="NCBI Taxonomy" id="6335"/>
    <lineage>
        <taxon>Eukaryota</taxon>
        <taxon>Metazoa</taxon>
        <taxon>Ecdysozoa</taxon>
        <taxon>Nematoda</taxon>
        <taxon>Enoplea</taxon>
        <taxon>Dorylaimia</taxon>
        <taxon>Trichinellida</taxon>
        <taxon>Trichinellidae</taxon>
        <taxon>Trichinella</taxon>
    </lineage>
</organism>
<reference evidence="2 3" key="1">
    <citation type="submission" date="2015-05" db="EMBL/GenBank/DDBJ databases">
        <title>Evolution of Trichinella species and genotypes.</title>
        <authorList>
            <person name="Korhonen P.K."/>
            <person name="Edoardo P."/>
            <person name="Giuseppe L.R."/>
            <person name="Gasser R.B."/>
        </authorList>
    </citation>
    <scope>NUCLEOTIDE SEQUENCE [LARGE SCALE GENOMIC DNA]</scope>
    <source>
        <strain evidence="2">ISS10</strain>
    </source>
</reference>
<dbReference type="EMBL" id="JYDW01002892">
    <property type="protein sequence ID" value="KRZ46557.1"/>
    <property type="molecule type" value="Genomic_DNA"/>
</dbReference>
<dbReference type="Proteomes" id="UP000054721">
    <property type="component" value="Unassembled WGS sequence"/>
</dbReference>
<evidence type="ECO:0000256" key="1">
    <source>
        <dbReference type="SAM" id="MobiDB-lite"/>
    </source>
</evidence>
<dbReference type="AlphaFoldDB" id="A0A0V1KH41"/>
<feature type="compositionally biased region" description="Basic and acidic residues" evidence="1">
    <location>
        <begin position="9"/>
        <end position="18"/>
    </location>
</feature>
<evidence type="ECO:0000313" key="2">
    <source>
        <dbReference type="EMBL" id="KRZ46557.1"/>
    </source>
</evidence>
<evidence type="ECO:0000313" key="3">
    <source>
        <dbReference type="Proteomes" id="UP000054721"/>
    </source>
</evidence>
<proteinExistence type="predicted"/>
<protein>
    <submittedName>
        <fullName evidence="2">Uncharacterized protein</fullName>
    </submittedName>
</protein>
<accession>A0A0V1KH41</accession>
<feature type="region of interest" description="Disordered" evidence="1">
    <location>
        <begin position="1"/>
        <end position="24"/>
    </location>
</feature>